<evidence type="ECO:0000256" key="5">
    <source>
        <dbReference type="ARBA" id="ARBA00023136"/>
    </source>
</evidence>
<keyword evidence="8" id="KW-1185">Reference proteome</keyword>
<feature type="transmembrane region" description="Helical" evidence="6">
    <location>
        <begin position="127"/>
        <end position="149"/>
    </location>
</feature>
<evidence type="ECO:0000256" key="2">
    <source>
        <dbReference type="ARBA" id="ARBA00022475"/>
    </source>
</evidence>
<dbReference type="PANTHER" id="PTHR47089:SF1">
    <property type="entry name" value="GUANOSINE ABC TRANSPORTER PERMEASE PROTEIN NUPP"/>
    <property type="match status" value="1"/>
</dbReference>
<evidence type="ECO:0000256" key="6">
    <source>
        <dbReference type="SAM" id="Phobius"/>
    </source>
</evidence>
<accession>A0ABS6FD71</accession>
<feature type="transmembrane region" description="Helical" evidence="6">
    <location>
        <begin position="256"/>
        <end position="279"/>
    </location>
</feature>
<feature type="transmembrane region" description="Helical" evidence="6">
    <location>
        <begin position="339"/>
        <end position="357"/>
    </location>
</feature>
<protein>
    <submittedName>
        <fullName evidence="7">ABC transporter permease</fullName>
    </submittedName>
</protein>
<dbReference type="EMBL" id="JAHLQN010000001">
    <property type="protein sequence ID" value="MBU5627517.1"/>
    <property type="molecule type" value="Genomic_DNA"/>
</dbReference>
<gene>
    <name evidence="7" type="ORF">KQI82_11410</name>
</gene>
<keyword evidence="4 6" id="KW-1133">Transmembrane helix</keyword>
<dbReference type="CDD" id="cd06580">
    <property type="entry name" value="TM_PBP1_transp_TpRbsC_like"/>
    <property type="match status" value="1"/>
</dbReference>
<comment type="subcellular location">
    <subcellularLocation>
        <location evidence="1">Cell membrane</location>
        <topology evidence="1">Multi-pass membrane protein</topology>
    </subcellularLocation>
</comment>
<evidence type="ECO:0000256" key="4">
    <source>
        <dbReference type="ARBA" id="ARBA00022989"/>
    </source>
</evidence>
<sequence length="369" mass="40447">MWEEAVQMNKQKRFYISKRTDLPRYQAWAIRGAAILLALIVCAIVTMLMTGENPISIYTTIFYGAFGTARRTWVTAQDLAILLGIALAVTPAFKMHFWNIGAEGQVLIGGLATTACMICLSDKLPNALVILCMVIASIAAGALWGFLPAFFKAKWNTNETLFTLMMNYIATQLAAYYIIVWEVPKGAGKIGIINQSTEIGWLPKIGNQYLLSIVLVAILTGVIYIYLNYSKHGYEIAVVGESQRTASYAGIKVDRVIIRTMVLSGAICGLIGLLLVGGINHTLTTTIVGGQGFTAVMVSWMAKFNPIIMVFTSLLLVFLSRGASEISSTFSLNHSFADILTGIILFFIIGSEFFITYKINLRKSAEKEA</sequence>
<comment type="caution">
    <text evidence="7">The sequence shown here is derived from an EMBL/GenBank/DDBJ whole genome shotgun (WGS) entry which is preliminary data.</text>
</comment>
<reference evidence="7 8" key="1">
    <citation type="submission" date="2021-06" db="EMBL/GenBank/DDBJ databases">
        <authorList>
            <person name="Sun Q."/>
            <person name="Li D."/>
        </authorList>
    </citation>
    <scope>NUCLEOTIDE SEQUENCE [LARGE SCALE GENOMIC DNA]</scope>
    <source>
        <strain evidence="7 8">MSJ-2</strain>
    </source>
</reference>
<feature type="transmembrane region" description="Helical" evidence="6">
    <location>
        <begin position="28"/>
        <end position="49"/>
    </location>
</feature>
<name>A0ABS6FD71_9FIRM</name>
<proteinExistence type="predicted"/>
<keyword evidence="3 6" id="KW-0812">Transmembrane</keyword>
<evidence type="ECO:0000256" key="1">
    <source>
        <dbReference type="ARBA" id="ARBA00004651"/>
    </source>
</evidence>
<feature type="transmembrane region" description="Helical" evidence="6">
    <location>
        <begin position="55"/>
        <end position="73"/>
    </location>
</feature>
<dbReference type="Proteomes" id="UP000787672">
    <property type="component" value="Unassembled WGS sequence"/>
</dbReference>
<dbReference type="PANTHER" id="PTHR47089">
    <property type="entry name" value="ABC TRANSPORTER, PERMEASE PROTEIN"/>
    <property type="match status" value="1"/>
</dbReference>
<feature type="transmembrane region" description="Helical" evidence="6">
    <location>
        <begin position="300"/>
        <end position="319"/>
    </location>
</feature>
<organism evidence="7 8">
    <name type="scientific">Dysosmobacter acutus</name>
    <dbReference type="NCBI Taxonomy" id="2841504"/>
    <lineage>
        <taxon>Bacteria</taxon>
        <taxon>Bacillati</taxon>
        <taxon>Bacillota</taxon>
        <taxon>Clostridia</taxon>
        <taxon>Eubacteriales</taxon>
        <taxon>Oscillospiraceae</taxon>
        <taxon>Dysosmobacter</taxon>
    </lineage>
</organism>
<evidence type="ECO:0000256" key="3">
    <source>
        <dbReference type="ARBA" id="ARBA00022692"/>
    </source>
</evidence>
<feature type="transmembrane region" description="Helical" evidence="6">
    <location>
        <begin position="209"/>
        <end position="227"/>
    </location>
</feature>
<dbReference type="Pfam" id="PF02653">
    <property type="entry name" value="BPD_transp_2"/>
    <property type="match status" value="1"/>
</dbReference>
<keyword evidence="5 6" id="KW-0472">Membrane</keyword>
<evidence type="ECO:0000313" key="8">
    <source>
        <dbReference type="Proteomes" id="UP000787672"/>
    </source>
</evidence>
<keyword evidence="2" id="KW-1003">Cell membrane</keyword>
<feature type="transmembrane region" description="Helical" evidence="6">
    <location>
        <begin position="80"/>
        <end position="98"/>
    </location>
</feature>
<dbReference type="InterPro" id="IPR001851">
    <property type="entry name" value="ABC_transp_permease"/>
</dbReference>
<feature type="transmembrane region" description="Helical" evidence="6">
    <location>
        <begin position="104"/>
        <end position="120"/>
    </location>
</feature>
<evidence type="ECO:0000313" key="7">
    <source>
        <dbReference type="EMBL" id="MBU5627517.1"/>
    </source>
</evidence>
<feature type="transmembrane region" description="Helical" evidence="6">
    <location>
        <begin position="161"/>
        <end position="180"/>
    </location>
</feature>